<protein>
    <submittedName>
        <fullName evidence="1">Uncharacterized protein</fullName>
    </submittedName>
</protein>
<dbReference type="Proteomes" id="UP001396334">
    <property type="component" value="Unassembled WGS sequence"/>
</dbReference>
<name>A0ABR2PTD6_9ROSI</name>
<sequence>MENGSFSATSYLVNTIEFSLGSKEDDELEYLSSYRSLNMQHFLENRHQWFKQNKALSVSFGLLAAF</sequence>
<gene>
    <name evidence="1" type="ORF">V6N11_062718</name>
</gene>
<comment type="caution">
    <text evidence="1">The sequence shown here is derived from an EMBL/GenBank/DDBJ whole genome shotgun (WGS) entry which is preliminary data.</text>
</comment>
<proteinExistence type="predicted"/>
<reference evidence="1 2" key="1">
    <citation type="journal article" date="2024" name="G3 (Bethesda)">
        <title>Genome assembly of Hibiscus sabdariffa L. provides insights into metabolisms of medicinal natural products.</title>
        <authorList>
            <person name="Kim T."/>
        </authorList>
    </citation>
    <scope>NUCLEOTIDE SEQUENCE [LARGE SCALE GENOMIC DNA]</scope>
    <source>
        <strain evidence="1">TK-2024</strain>
        <tissue evidence="1">Old leaves</tissue>
    </source>
</reference>
<evidence type="ECO:0000313" key="2">
    <source>
        <dbReference type="Proteomes" id="UP001396334"/>
    </source>
</evidence>
<dbReference type="EMBL" id="JBBPBN010000052">
    <property type="protein sequence ID" value="KAK8991721.1"/>
    <property type="molecule type" value="Genomic_DNA"/>
</dbReference>
<evidence type="ECO:0000313" key="1">
    <source>
        <dbReference type="EMBL" id="KAK8991721.1"/>
    </source>
</evidence>
<accession>A0ABR2PTD6</accession>
<organism evidence="1 2">
    <name type="scientific">Hibiscus sabdariffa</name>
    <name type="common">roselle</name>
    <dbReference type="NCBI Taxonomy" id="183260"/>
    <lineage>
        <taxon>Eukaryota</taxon>
        <taxon>Viridiplantae</taxon>
        <taxon>Streptophyta</taxon>
        <taxon>Embryophyta</taxon>
        <taxon>Tracheophyta</taxon>
        <taxon>Spermatophyta</taxon>
        <taxon>Magnoliopsida</taxon>
        <taxon>eudicotyledons</taxon>
        <taxon>Gunneridae</taxon>
        <taxon>Pentapetalae</taxon>
        <taxon>rosids</taxon>
        <taxon>malvids</taxon>
        <taxon>Malvales</taxon>
        <taxon>Malvaceae</taxon>
        <taxon>Malvoideae</taxon>
        <taxon>Hibiscus</taxon>
    </lineage>
</organism>
<keyword evidence="2" id="KW-1185">Reference proteome</keyword>